<dbReference type="PANTHER" id="PTHR46733:SF4">
    <property type="entry name" value="HEAT SHOCK PROTEIN 21, CHLOROPLASTIC"/>
    <property type="match status" value="1"/>
</dbReference>
<dbReference type="EMBL" id="CP003154">
    <property type="protein sequence ID" value="AFL75685.1"/>
    <property type="molecule type" value="Genomic_DNA"/>
</dbReference>
<gene>
    <name evidence="5" type="ordered locus">Thivi_3843</name>
</gene>
<dbReference type="PANTHER" id="PTHR46733">
    <property type="entry name" value="26.5 KDA HEAT SHOCK PROTEIN, MITOCHONDRIAL"/>
    <property type="match status" value="1"/>
</dbReference>
<comment type="similarity">
    <text evidence="2 3">Belongs to the small heat shock protein (HSP20) family.</text>
</comment>
<keyword evidence="1 5" id="KW-0346">Stress response</keyword>
<dbReference type="InterPro" id="IPR002068">
    <property type="entry name" value="A-crystallin/Hsp20_dom"/>
</dbReference>
<dbReference type="Gene3D" id="2.60.40.790">
    <property type="match status" value="1"/>
</dbReference>
<protein>
    <submittedName>
        <fullName evidence="5">Molecular chaperone (Small heat shock protein)</fullName>
    </submittedName>
</protein>
<dbReference type="GO" id="GO:0009408">
    <property type="term" value="P:response to heat"/>
    <property type="evidence" value="ECO:0007669"/>
    <property type="project" value="InterPro"/>
</dbReference>
<evidence type="ECO:0000256" key="1">
    <source>
        <dbReference type="ARBA" id="ARBA00023016"/>
    </source>
</evidence>
<evidence type="ECO:0000256" key="3">
    <source>
        <dbReference type="RuleBase" id="RU003616"/>
    </source>
</evidence>
<proteinExistence type="inferred from homology"/>
<organism evidence="5 6">
    <name type="scientific">Thiocystis violascens (strain ATCC 17096 / DSM 198 / 6111)</name>
    <name type="common">Chromatium violascens</name>
    <dbReference type="NCBI Taxonomy" id="765911"/>
    <lineage>
        <taxon>Bacteria</taxon>
        <taxon>Pseudomonadati</taxon>
        <taxon>Pseudomonadota</taxon>
        <taxon>Gammaproteobacteria</taxon>
        <taxon>Chromatiales</taxon>
        <taxon>Chromatiaceae</taxon>
        <taxon>Thiocystis</taxon>
    </lineage>
</organism>
<dbReference type="PROSITE" id="PS01031">
    <property type="entry name" value="SHSP"/>
    <property type="match status" value="1"/>
</dbReference>
<dbReference type="HOGENOM" id="CLU_046737_12_0_6"/>
<dbReference type="CDD" id="cd06464">
    <property type="entry name" value="ACD_sHsps-like"/>
    <property type="match status" value="1"/>
</dbReference>
<dbReference type="InterPro" id="IPR044587">
    <property type="entry name" value="HSP21-like"/>
</dbReference>
<dbReference type="eggNOG" id="COG0071">
    <property type="taxonomic scope" value="Bacteria"/>
</dbReference>
<dbReference type="SUPFAM" id="SSF49764">
    <property type="entry name" value="HSP20-like chaperones"/>
    <property type="match status" value="1"/>
</dbReference>
<evidence type="ECO:0000313" key="5">
    <source>
        <dbReference type="EMBL" id="AFL75685.1"/>
    </source>
</evidence>
<keyword evidence="6" id="KW-1185">Reference proteome</keyword>
<dbReference type="STRING" id="765911.Thivi_3843"/>
<accession>I3YFB7</accession>
<evidence type="ECO:0000259" key="4">
    <source>
        <dbReference type="PROSITE" id="PS01031"/>
    </source>
</evidence>
<dbReference type="KEGG" id="tvi:Thivi_3843"/>
<reference evidence="5 6" key="1">
    <citation type="submission" date="2012-06" db="EMBL/GenBank/DDBJ databases">
        <title>Complete sequence of Thiocystis violascens DSM 198.</title>
        <authorList>
            <consortium name="US DOE Joint Genome Institute"/>
            <person name="Lucas S."/>
            <person name="Han J."/>
            <person name="Lapidus A."/>
            <person name="Cheng J.-F."/>
            <person name="Goodwin L."/>
            <person name="Pitluck S."/>
            <person name="Peters L."/>
            <person name="Ovchinnikova G."/>
            <person name="Teshima H."/>
            <person name="Detter J.C."/>
            <person name="Han C."/>
            <person name="Tapia R."/>
            <person name="Land M."/>
            <person name="Hauser L."/>
            <person name="Kyrpides N."/>
            <person name="Ivanova N."/>
            <person name="Pagani I."/>
            <person name="Vogl K."/>
            <person name="Liu Z."/>
            <person name="Frigaard N.-U."/>
            <person name="Bryant D."/>
            <person name="Woyke T."/>
        </authorList>
    </citation>
    <scope>NUCLEOTIDE SEQUENCE [LARGE SCALE GENOMIC DNA]</scope>
    <source>
        <strain evidence="6">ATCC 17096 / DSM 198 / 6111</strain>
    </source>
</reference>
<dbReference type="Proteomes" id="UP000006062">
    <property type="component" value="Chromosome"/>
</dbReference>
<evidence type="ECO:0000256" key="2">
    <source>
        <dbReference type="PROSITE-ProRule" id="PRU00285"/>
    </source>
</evidence>
<dbReference type="AlphaFoldDB" id="I3YFB7"/>
<sequence length="167" mass="19392">MKTKRTELAEAVPRREMTLFDEMDRAFDDLLTRGGLRRGWLHPFRGLWPEWGGMETAFEITPMIDVIDREAEVLVRAEVPGVEKKDLEVDLAGDMLTIKGERRHEETKEEGAYFRSEIAHGRFSRTIRLPAEVAMEDVKAEAEFKDGVLEIHLPKTEKTERRRIEVQ</sequence>
<dbReference type="OrthoDB" id="9792695at2"/>
<evidence type="ECO:0000313" key="6">
    <source>
        <dbReference type="Proteomes" id="UP000006062"/>
    </source>
</evidence>
<dbReference type="Pfam" id="PF00011">
    <property type="entry name" value="HSP20"/>
    <property type="match status" value="1"/>
</dbReference>
<dbReference type="InterPro" id="IPR008978">
    <property type="entry name" value="HSP20-like_chaperone"/>
</dbReference>
<feature type="domain" description="SHSP" evidence="4">
    <location>
        <begin position="55"/>
        <end position="167"/>
    </location>
</feature>
<name>I3YFB7_THIV6</name>